<comment type="caution">
    <text evidence="1">The sequence shown here is derived from an EMBL/GenBank/DDBJ whole genome shotgun (WGS) entry which is preliminary data.</text>
</comment>
<dbReference type="Pfam" id="PF10000">
    <property type="entry name" value="ACT_3"/>
    <property type="match status" value="1"/>
</dbReference>
<gene>
    <name evidence="1" type="ORF">IMCC3088_877</name>
</gene>
<reference evidence="1 2" key="1">
    <citation type="journal article" date="2011" name="J. Bacteriol.">
        <title>Genome sequence of strain IMCC3088, a proteorhodopsin-containing marine bacterium belonging to the OM60/NOR5 clade.</title>
        <authorList>
            <person name="Jang Y."/>
            <person name="Oh H.M."/>
            <person name="Kang I."/>
            <person name="Lee K."/>
            <person name="Yang S.J."/>
            <person name="Cho J.C."/>
        </authorList>
    </citation>
    <scope>NUCLEOTIDE SEQUENCE [LARGE SCALE GENOMIC DNA]</scope>
    <source>
        <strain evidence="1 2">IMCC3088</strain>
    </source>
</reference>
<dbReference type="PANTHER" id="PTHR39199:SF1">
    <property type="entry name" value="BLR5128 PROTEIN"/>
    <property type="match status" value="1"/>
</dbReference>
<dbReference type="STRING" id="2518989.IMCC3088_877"/>
<dbReference type="RefSeq" id="WP_009575174.1">
    <property type="nucleotide sequence ID" value="NZ_AEIG01000021.1"/>
</dbReference>
<dbReference type="Pfam" id="PF13840">
    <property type="entry name" value="ACT_7"/>
    <property type="match status" value="1"/>
</dbReference>
<dbReference type="InterPro" id="IPR045865">
    <property type="entry name" value="ACT-like_dom_sf"/>
</dbReference>
<evidence type="ECO:0000313" key="1">
    <source>
        <dbReference type="EMBL" id="EGG30174.1"/>
    </source>
</evidence>
<sequence length="131" mass="14062">MTGETNLATLLKSMAPSLLAGEYVFVSFAHAQYGDHANLQPIAMVREVEGMTLVVPRDVADEHGLEYHAVFCCITLTVHSSLEAVGLTAAMSAQLARRDISANVVAGYYHDHIFVPAHLAQQALVALTELG</sequence>
<dbReference type="EMBL" id="AEIG01000021">
    <property type="protein sequence ID" value="EGG30174.1"/>
    <property type="molecule type" value="Genomic_DNA"/>
</dbReference>
<dbReference type="eggNOG" id="COG3602">
    <property type="taxonomic scope" value="Bacteria"/>
</dbReference>
<proteinExistence type="predicted"/>
<dbReference type="Proteomes" id="UP000005615">
    <property type="component" value="Unassembled WGS sequence"/>
</dbReference>
<accession>F3L0F6</accession>
<evidence type="ECO:0000313" key="2">
    <source>
        <dbReference type="Proteomes" id="UP000005615"/>
    </source>
</evidence>
<dbReference type="SUPFAM" id="SSF55021">
    <property type="entry name" value="ACT-like"/>
    <property type="match status" value="2"/>
</dbReference>
<protein>
    <submittedName>
        <fullName evidence="1">Uncharacterized protein</fullName>
    </submittedName>
</protein>
<dbReference type="OrthoDB" id="517867at2"/>
<dbReference type="Gene3D" id="3.30.2130.10">
    <property type="entry name" value="VC0802-like"/>
    <property type="match status" value="1"/>
</dbReference>
<keyword evidence="2" id="KW-1185">Reference proteome</keyword>
<organism evidence="1 2">
    <name type="scientific">Aequoribacter fuscus</name>
    <dbReference type="NCBI Taxonomy" id="2518989"/>
    <lineage>
        <taxon>Bacteria</taxon>
        <taxon>Pseudomonadati</taxon>
        <taxon>Pseudomonadota</taxon>
        <taxon>Gammaproteobacteria</taxon>
        <taxon>Cellvibrionales</taxon>
        <taxon>Halieaceae</taxon>
        <taxon>Aequoribacter</taxon>
    </lineage>
</organism>
<dbReference type="InterPro" id="IPR018717">
    <property type="entry name" value="DUF2241"/>
</dbReference>
<dbReference type="PANTHER" id="PTHR39199">
    <property type="entry name" value="BLR5128 PROTEIN"/>
    <property type="match status" value="1"/>
</dbReference>
<dbReference type="AlphaFoldDB" id="F3L0F6"/>
<name>F3L0F6_9GAMM</name>
<dbReference type="InterPro" id="IPR027795">
    <property type="entry name" value="CASTOR_ACT_dom"/>
</dbReference>